<proteinExistence type="predicted"/>
<dbReference type="RefSeq" id="WP_254172995.1">
    <property type="nucleotide sequence ID" value="NZ_LR882967.1"/>
</dbReference>
<dbReference type="PANTHER" id="PTHR22617">
    <property type="entry name" value="CHEMOTAXIS SENSOR HISTIDINE KINASE-RELATED"/>
    <property type="match status" value="1"/>
</dbReference>
<accession>A0A9W4CFD2</accession>
<organism evidence="2 3">
    <name type="scientific">Planktothrix pseudagardhii</name>
    <dbReference type="NCBI Taxonomy" id="132604"/>
    <lineage>
        <taxon>Bacteria</taxon>
        <taxon>Bacillati</taxon>
        <taxon>Cyanobacteriota</taxon>
        <taxon>Cyanophyceae</taxon>
        <taxon>Oscillatoriophycideae</taxon>
        <taxon>Oscillatoriales</taxon>
        <taxon>Microcoleaceae</taxon>
        <taxon>Planktothrix</taxon>
    </lineage>
</organism>
<dbReference type="PANTHER" id="PTHR22617:SF23">
    <property type="entry name" value="CHEMOTAXIS PROTEIN CHEW"/>
    <property type="match status" value="1"/>
</dbReference>
<evidence type="ECO:0000313" key="2">
    <source>
        <dbReference type="EMBL" id="CAD5921320.1"/>
    </source>
</evidence>
<dbReference type="SMART" id="SM00260">
    <property type="entry name" value="CheW"/>
    <property type="match status" value="1"/>
</dbReference>
<dbReference type="GO" id="GO:0005829">
    <property type="term" value="C:cytosol"/>
    <property type="evidence" value="ECO:0007669"/>
    <property type="project" value="TreeGrafter"/>
</dbReference>
<dbReference type="AlphaFoldDB" id="A0A9W4CFD2"/>
<dbReference type="Gene3D" id="2.30.30.40">
    <property type="entry name" value="SH3 Domains"/>
    <property type="match status" value="1"/>
</dbReference>
<dbReference type="Proteomes" id="UP001153719">
    <property type="component" value="Chromosome"/>
</dbReference>
<dbReference type="KEGG" id="ppsu:NO713_00682"/>
<dbReference type="InterPro" id="IPR036061">
    <property type="entry name" value="CheW-like_dom_sf"/>
</dbReference>
<evidence type="ECO:0000259" key="1">
    <source>
        <dbReference type="PROSITE" id="PS50851"/>
    </source>
</evidence>
<name>A0A9W4CFD2_9CYAN</name>
<dbReference type="GO" id="GO:0006935">
    <property type="term" value="P:chemotaxis"/>
    <property type="evidence" value="ECO:0007669"/>
    <property type="project" value="InterPro"/>
</dbReference>
<keyword evidence="3" id="KW-1185">Reference proteome</keyword>
<reference evidence="2" key="1">
    <citation type="submission" date="2020-09" db="EMBL/GenBank/DDBJ databases">
        <authorList>
            <person name="Blom J."/>
        </authorList>
    </citation>
    <scope>NUCLEOTIDE SEQUENCE</scope>
    <source>
        <strain evidence="2">No.713</strain>
    </source>
</reference>
<dbReference type="Pfam" id="PF01584">
    <property type="entry name" value="CheW"/>
    <property type="match status" value="1"/>
</dbReference>
<evidence type="ECO:0000313" key="3">
    <source>
        <dbReference type="Proteomes" id="UP001153719"/>
    </source>
</evidence>
<dbReference type="EMBL" id="LR882967">
    <property type="protein sequence ID" value="CAD5921320.1"/>
    <property type="molecule type" value="Genomic_DNA"/>
</dbReference>
<dbReference type="PROSITE" id="PS50851">
    <property type="entry name" value="CHEW"/>
    <property type="match status" value="1"/>
</dbReference>
<sequence length="151" mass="16774">MSDVLTSTQPYILFELADTTFGIPSQIVQQMEMIEQITPVPNTLPFVEGVVFSRGQVIPAINLRVRFGLEKTSYNLRTRLIVIHSHHRTVGLIVDTAREFIAIPEQTIQPPPEGISNLSGRYLAGIATLGQRVILLLNVEQLLINQLSVVS</sequence>
<dbReference type="Gene3D" id="2.40.50.180">
    <property type="entry name" value="CheA-289, Domain 4"/>
    <property type="match status" value="1"/>
</dbReference>
<dbReference type="SUPFAM" id="SSF50341">
    <property type="entry name" value="CheW-like"/>
    <property type="match status" value="1"/>
</dbReference>
<feature type="domain" description="CheW-like" evidence="1">
    <location>
        <begin position="8"/>
        <end position="148"/>
    </location>
</feature>
<gene>
    <name evidence="2" type="primary">frzA</name>
    <name evidence="2" type="ORF">NO713_00682</name>
</gene>
<dbReference type="InterPro" id="IPR002545">
    <property type="entry name" value="CheW-lke_dom"/>
</dbReference>
<dbReference type="GO" id="GO:0007165">
    <property type="term" value="P:signal transduction"/>
    <property type="evidence" value="ECO:0007669"/>
    <property type="project" value="InterPro"/>
</dbReference>
<protein>
    <submittedName>
        <fullName evidence="2">Protein FrzA</fullName>
    </submittedName>
</protein>
<dbReference type="InterPro" id="IPR039315">
    <property type="entry name" value="CheW"/>
</dbReference>